<dbReference type="CDD" id="cd12797">
    <property type="entry name" value="M23_peptidase"/>
    <property type="match status" value="1"/>
</dbReference>
<dbReference type="AlphaFoldDB" id="A0A0B6WUY9"/>
<evidence type="ECO:0000313" key="5">
    <source>
        <dbReference type="Proteomes" id="UP000031518"/>
    </source>
</evidence>
<dbReference type="InterPro" id="IPR019301">
    <property type="entry name" value="Flagellar_prot_FlgJ_N"/>
</dbReference>
<dbReference type="STRING" id="454194.PYK22_00906"/>
<dbReference type="OrthoDB" id="9809488at2"/>
<dbReference type="Pfam" id="PF01551">
    <property type="entry name" value="Peptidase_M23"/>
    <property type="match status" value="1"/>
</dbReference>
<dbReference type="PANTHER" id="PTHR21666:SF270">
    <property type="entry name" value="MUREIN HYDROLASE ACTIVATOR ENVC"/>
    <property type="match status" value="1"/>
</dbReference>
<dbReference type="Gene3D" id="2.70.70.10">
    <property type="entry name" value="Glucose Permease (Domain IIA)"/>
    <property type="match status" value="1"/>
</dbReference>
<evidence type="ECO:0000313" key="4">
    <source>
        <dbReference type="EMBL" id="CDM64911.1"/>
    </source>
</evidence>
<feature type="compositionally biased region" description="Basic and acidic residues" evidence="1">
    <location>
        <begin position="126"/>
        <end position="137"/>
    </location>
</feature>
<dbReference type="Pfam" id="PF10135">
    <property type="entry name" value="Rod-binding"/>
    <property type="match status" value="1"/>
</dbReference>
<name>A0A0B6WUY9_9BACT</name>
<gene>
    <name evidence="4" type="ORF">PYK22_00906</name>
</gene>
<dbReference type="RefSeq" id="WP_060635337.1">
    <property type="nucleotide sequence ID" value="NZ_CBXV010000004.1"/>
</dbReference>
<dbReference type="InterPro" id="IPR050570">
    <property type="entry name" value="Cell_wall_metabolism_enzyme"/>
</dbReference>
<dbReference type="SUPFAM" id="SSF51261">
    <property type="entry name" value="Duplicated hybrid motif"/>
    <property type="match status" value="1"/>
</dbReference>
<keyword evidence="5" id="KW-1185">Reference proteome</keyword>
<feature type="compositionally biased region" description="Low complexity" evidence="1">
    <location>
        <begin position="114"/>
        <end position="125"/>
    </location>
</feature>
<reference evidence="4 5" key="1">
    <citation type="submission" date="2013-12" db="EMBL/GenBank/DDBJ databases">
        <authorList>
            <person name="Stott M."/>
        </authorList>
    </citation>
    <scope>NUCLEOTIDE SEQUENCE [LARGE SCALE GENOMIC DNA]</scope>
    <source>
        <strain evidence="4 5">K22</strain>
    </source>
</reference>
<dbReference type="InterPro" id="IPR011055">
    <property type="entry name" value="Dup_hybrid_motif"/>
</dbReference>
<accession>A0A0B6WUY9</accession>
<feature type="domain" description="M23ase beta-sheet core" evidence="2">
    <location>
        <begin position="188"/>
        <end position="282"/>
    </location>
</feature>
<dbReference type="InterPro" id="IPR016047">
    <property type="entry name" value="M23ase_b-sheet_dom"/>
</dbReference>
<dbReference type="Proteomes" id="UP000031518">
    <property type="component" value="Unassembled WGS sequence"/>
</dbReference>
<dbReference type="GO" id="GO:0004222">
    <property type="term" value="F:metalloendopeptidase activity"/>
    <property type="evidence" value="ECO:0007669"/>
    <property type="project" value="TreeGrafter"/>
</dbReference>
<reference evidence="4 5" key="2">
    <citation type="submission" date="2015-01" db="EMBL/GenBank/DDBJ databases">
        <title>Complete genome sequence of Pyrinomonas methylaliphatogenes type strain K22T.</title>
        <authorList>
            <person name="Lee K.C.Y."/>
            <person name="Power J.F."/>
            <person name="Dunfield P.F."/>
            <person name="Morgan X.C."/>
            <person name="Huttenhower C."/>
            <person name="Stott M.B."/>
        </authorList>
    </citation>
    <scope>NUCLEOTIDE SEQUENCE [LARGE SCALE GENOMIC DNA]</scope>
    <source>
        <strain evidence="4 5">K22</strain>
    </source>
</reference>
<organism evidence="4 5">
    <name type="scientific">Pyrinomonas methylaliphatogenes</name>
    <dbReference type="NCBI Taxonomy" id="454194"/>
    <lineage>
        <taxon>Bacteria</taxon>
        <taxon>Pseudomonadati</taxon>
        <taxon>Acidobacteriota</taxon>
        <taxon>Blastocatellia</taxon>
        <taxon>Blastocatellales</taxon>
        <taxon>Pyrinomonadaceae</taxon>
        <taxon>Pyrinomonas</taxon>
    </lineage>
</organism>
<evidence type="ECO:0000259" key="3">
    <source>
        <dbReference type="Pfam" id="PF10135"/>
    </source>
</evidence>
<feature type="region of interest" description="Disordered" evidence="1">
    <location>
        <begin position="114"/>
        <end position="137"/>
    </location>
</feature>
<dbReference type="EMBL" id="CBXV010000004">
    <property type="protein sequence ID" value="CDM64911.1"/>
    <property type="molecule type" value="Genomic_DNA"/>
</dbReference>
<feature type="domain" description="Flagellar protein FlgJ N-terminal" evidence="3">
    <location>
        <begin position="49"/>
        <end position="88"/>
    </location>
</feature>
<evidence type="ECO:0000259" key="2">
    <source>
        <dbReference type="Pfam" id="PF01551"/>
    </source>
</evidence>
<proteinExistence type="predicted"/>
<sequence>MDIAHITDSVPTSVEASRRHAKARRAAQEFEALLLNQITSALVPSEDEDEESLFSSGAGGVYHQMFGEEIARAAARGGGVGIADLILKSLKLEETTSKPTLIERAREGMRLGHTEGAATEAGTATKDSRAASEARPESIEKLVRPRRVFADTGADEKATETHLKLPLWGRISSFFGLRRDPINGRRRHHAGVDLAAPRGTRIEAAGDGKVVFAGKRRGYGNTIIIEHADGRRTLYAHAERLLVHSGERVREGQTIATVGSTGRATGPHLHFEVIEAGRRVDPLREVEGRRANDLATASR</sequence>
<dbReference type="PANTHER" id="PTHR21666">
    <property type="entry name" value="PEPTIDASE-RELATED"/>
    <property type="match status" value="1"/>
</dbReference>
<protein>
    <submittedName>
        <fullName evidence="4">Metalloendopeptidase-like membrane protein</fullName>
    </submittedName>
</protein>
<evidence type="ECO:0000256" key="1">
    <source>
        <dbReference type="SAM" id="MobiDB-lite"/>
    </source>
</evidence>